<keyword evidence="4" id="KW-1185">Reference proteome</keyword>
<dbReference type="OrthoDB" id="3800526at2759"/>
<evidence type="ECO:0000256" key="2">
    <source>
        <dbReference type="SAM" id="SignalP"/>
    </source>
</evidence>
<dbReference type="Proteomes" id="UP000800039">
    <property type="component" value="Unassembled WGS sequence"/>
</dbReference>
<feature type="compositionally biased region" description="Basic and acidic residues" evidence="1">
    <location>
        <begin position="529"/>
        <end position="539"/>
    </location>
</feature>
<dbReference type="GeneID" id="63846652"/>
<name>A0A9P4G9E6_9PLEO</name>
<comment type="caution">
    <text evidence="3">The sequence shown here is derived from an EMBL/GenBank/DDBJ whole genome shotgun (WGS) entry which is preliminary data.</text>
</comment>
<keyword evidence="2" id="KW-0732">Signal</keyword>
<dbReference type="AlphaFoldDB" id="A0A9P4G9E6"/>
<proteinExistence type="predicted"/>
<accession>A0A9P4G9E6</accession>
<protein>
    <submittedName>
        <fullName evidence="3">Uncharacterized protein</fullName>
    </submittedName>
</protein>
<feature type="chain" id="PRO_5040381690" evidence="2">
    <location>
        <begin position="24"/>
        <end position="580"/>
    </location>
</feature>
<sequence length="580" mass="66100">MFDKKRALLALFVYWPLCLSAAATPVLSFVGTFDNATRIGPHQDVALKVLPQSLSRPGPKNRQIANFTENPSCGLVVPTTESWKQYHTEIKKWFEEQWVLFQKNPGYKSLPLYLRDQFAPNAAPSSQFCDTFGTCSIISCSNLKEDLSQHDKQMAYFVFEQISGLDHMFHRMSKKLKENRKTEQLIMSIVQAYGLLGAGYVGLDIPVIPFKEVFLFELNIYLGISHVLNTAWGEVPNIDGDLEASFRGSLNELQHRSTQCITQEMRDFMSGETNRLEQNMSSIMKGEDFFAPDPNLTIRVKRDCEKIMFAVAVNALWRFDRAYILDTDAPPSGCESDTRGPSQNRVCLPEFSKKTFWLYALNPSQEGDTSDQAQASGPIGYRNFFNETERYYNITMKDIVRSSLFTHQNGLQEAIEKIDFKRMGEAASGNKTLGKVPATFTVPVCRNPGGESITSVWSDKGRNYPCMCGEFGWNDGTWSIQKDETKKFLEFSSFMFSEDWEDYCSSHNHCKGQNDIDWHSDFERMRKEGDPEIPEDLKHPFKKCKESKKHSIGDPDKDFDNKTRAAVEQDMGDEKGVKLI</sequence>
<organism evidence="3 4">
    <name type="scientific">Cucurbitaria berberidis CBS 394.84</name>
    <dbReference type="NCBI Taxonomy" id="1168544"/>
    <lineage>
        <taxon>Eukaryota</taxon>
        <taxon>Fungi</taxon>
        <taxon>Dikarya</taxon>
        <taxon>Ascomycota</taxon>
        <taxon>Pezizomycotina</taxon>
        <taxon>Dothideomycetes</taxon>
        <taxon>Pleosporomycetidae</taxon>
        <taxon>Pleosporales</taxon>
        <taxon>Pleosporineae</taxon>
        <taxon>Cucurbitariaceae</taxon>
        <taxon>Cucurbitaria</taxon>
    </lineage>
</organism>
<reference evidence="3" key="1">
    <citation type="submission" date="2020-01" db="EMBL/GenBank/DDBJ databases">
        <authorList>
            <consortium name="DOE Joint Genome Institute"/>
            <person name="Haridas S."/>
            <person name="Albert R."/>
            <person name="Binder M."/>
            <person name="Bloem J."/>
            <person name="Labutti K."/>
            <person name="Salamov A."/>
            <person name="Andreopoulos B."/>
            <person name="Baker S.E."/>
            <person name="Barry K."/>
            <person name="Bills G."/>
            <person name="Bluhm B.H."/>
            <person name="Cannon C."/>
            <person name="Castanera R."/>
            <person name="Culley D.E."/>
            <person name="Daum C."/>
            <person name="Ezra D."/>
            <person name="Gonzalez J.B."/>
            <person name="Henrissat B."/>
            <person name="Kuo A."/>
            <person name="Liang C."/>
            <person name="Lipzen A."/>
            <person name="Lutzoni F."/>
            <person name="Magnuson J."/>
            <person name="Mondo S."/>
            <person name="Nolan M."/>
            <person name="Ohm R."/>
            <person name="Pangilinan J."/>
            <person name="Park H.-J."/>
            <person name="Ramirez L."/>
            <person name="Alfaro M."/>
            <person name="Sun H."/>
            <person name="Tritt A."/>
            <person name="Yoshinaga Y."/>
            <person name="Zwiers L.-H."/>
            <person name="Turgeon B.G."/>
            <person name="Goodwin S.B."/>
            <person name="Spatafora J.W."/>
            <person name="Crous P.W."/>
            <person name="Grigoriev I.V."/>
        </authorList>
    </citation>
    <scope>NUCLEOTIDE SEQUENCE</scope>
    <source>
        <strain evidence="3">CBS 394.84</strain>
    </source>
</reference>
<feature type="compositionally biased region" description="Basic and acidic residues" evidence="1">
    <location>
        <begin position="549"/>
        <end position="580"/>
    </location>
</feature>
<feature type="region of interest" description="Disordered" evidence="1">
    <location>
        <begin position="529"/>
        <end position="580"/>
    </location>
</feature>
<evidence type="ECO:0000313" key="3">
    <source>
        <dbReference type="EMBL" id="KAF1841578.1"/>
    </source>
</evidence>
<gene>
    <name evidence="3" type="ORF">K460DRAFT_293247</name>
</gene>
<feature type="signal peptide" evidence="2">
    <location>
        <begin position="1"/>
        <end position="23"/>
    </location>
</feature>
<evidence type="ECO:0000313" key="4">
    <source>
        <dbReference type="Proteomes" id="UP000800039"/>
    </source>
</evidence>
<evidence type="ECO:0000256" key="1">
    <source>
        <dbReference type="SAM" id="MobiDB-lite"/>
    </source>
</evidence>
<dbReference type="EMBL" id="ML976618">
    <property type="protein sequence ID" value="KAF1841578.1"/>
    <property type="molecule type" value="Genomic_DNA"/>
</dbReference>
<dbReference type="RefSeq" id="XP_040784141.1">
    <property type="nucleotide sequence ID" value="XM_040929400.1"/>
</dbReference>